<reference evidence="2" key="1">
    <citation type="submission" date="2020-10" db="EMBL/GenBank/DDBJ databases">
        <title>Ca. Dormibacterota MAGs.</title>
        <authorList>
            <person name="Montgomery K."/>
        </authorList>
    </citation>
    <scope>NUCLEOTIDE SEQUENCE [LARGE SCALE GENOMIC DNA]</scope>
    <source>
        <strain evidence="2">SC8812_S17_10</strain>
    </source>
</reference>
<dbReference type="AlphaFoldDB" id="A0A934N7T4"/>
<dbReference type="Pfam" id="PF00814">
    <property type="entry name" value="TsaD"/>
    <property type="match status" value="1"/>
</dbReference>
<sequence>MVLVIDTSSARSALALVEDGRPVAEDVVAASREPDLPRRLAALADPARLTGVGISLGPGSFTGLRAGVSFGVGLAMGLRVPLWGLDPLILQAARSPEPATALVEAGRGRIFWLEPGAAAPRHGEPAELPRELPAIGWLRPATADAVRAAGVRLLGDEEAAPFAAAAATQLRKARKLGYGTVSLRYMESFAPLRGQSW</sequence>
<feature type="domain" description="Gcp-like" evidence="1">
    <location>
        <begin position="45"/>
        <end position="113"/>
    </location>
</feature>
<dbReference type="Proteomes" id="UP000612893">
    <property type="component" value="Unassembled WGS sequence"/>
</dbReference>
<accession>A0A934N7T4</accession>
<evidence type="ECO:0000259" key="1">
    <source>
        <dbReference type="Pfam" id="PF00814"/>
    </source>
</evidence>
<protein>
    <recommendedName>
        <fullName evidence="1">Gcp-like domain-containing protein</fullName>
    </recommendedName>
</protein>
<evidence type="ECO:0000313" key="3">
    <source>
        <dbReference type="Proteomes" id="UP000612893"/>
    </source>
</evidence>
<proteinExistence type="predicted"/>
<dbReference type="InterPro" id="IPR043129">
    <property type="entry name" value="ATPase_NBD"/>
</dbReference>
<keyword evidence="3" id="KW-1185">Reference proteome</keyword>
<organism evidence="2 3">
    <name type="scientific">Candidatus Nephthysia bennettiae</name>
    <dbReference type="NCBI Taxonomy" id="3127016"/>
    <lineage>
        <taxon>Bacteria</taxon>
        <taxon>Bacillati</taxon>
        <taxon>Candidatus Dormiibacterota</taxon>
        <taxon>Candidatus Dormibacteria</taxon>
        <taxon>Candidatus Dormibacterales</taxon>
        <taxon>Candidatus Dormibacteraceae</taxon>
        <taxon>Candidatus Nephthysia</taxon>
    </lineage>
</organism>
<comment type="caution">
    <text evidence="2">The sequence shown here is derived from an EMBL/GenBank/DDBJ whole genome shotgun (WGS) entry which is preliminary data.</text>
</comment>
<dbReference type="SUPFAM" id="SSF53067">
    <property type="entry name" value="Actin-like ATPase domain"/>
    <property type="match status" value="1"/>
</dbReference>
<dbReference type="InterPro" id="IPR000905">
    <property type="entry name" value="Gcp-like_dom"/>
</dbReference>
<name>A0A934N7T4_9BACT</name>
<evidence type="ECO:0000313" key="2">
    <source>
        <dbReference type="EMBL" id="MBJ7598851.1"/>
    </source>
</evidence>
<dbReference type="RefSeq" id="WP_338202059.1">
    <property type="nucleotide sequence ID" value="NZ_JAEKNR010000132.1"/>
</dbReference>
<dbReference type="EMBL" id="JAEKNR010000132">
    <property type="protein sequence ID" value="MBJ7598851.1"/>
    <property type="molecule type" value="Genomic_DNA"/>
</dbReference>
<gene>
    <name evidence="2" type="ORF">JF922_12320</name>
</gene>
<dbReference type="Gene3D" id="3.30.420.40">
    <property type="match status" value="1"/>
</dbReference>